<proteinExistence type="predicted"/>
<protein>
    <submittedName>
        <fullName evidence="2">Small CPxCG-related zinc finger protein</fullName>
    </submittedName>
</protein>
<evidence type="ECO:0000256" key="1">
    <source>
        <dbReference type="SAM" id="MobiDB-lite"/>
    </source>
</evidence>
<dbReference type="AlphaFoldDB" id="A0A343TNK2"/>
<organism evidence="2 3">
    <name type="scientific">Halalkaliarchaeum desulfuricum</name>
    <dbReference type="NCBI Taxonomy" id="2055893"/>
    <lineage>
        <taxon>Archaea</taxon>
        <taxon>Methanobacteriati</taxon>
        <taxon>Methanobacteriota</taxon>
        <taxon>Stenosarchaea group</taxon>
        <taxon>Halobacteria</taxon>
        <taxon>Halobacteriales</taxon>
        <taxon>Haloferacaceae</taxon>
        <taxon>Halalkaliarchaeum</taxon>
    </lineage>
</organism>
<feature type="compositionally biased region" description="Basic and acidic residues" evidence="1">
    <location>
        <begin position="62"/>
        <end position="79"/>
    </location>
</feature>
<evidence type="ECO:0000313" key="2">
    <source>
        <dbReference type="EMBL" id="AUX10674.1"/>
    </source>
</evidence>
<dbReference type="GeneID" id="37879434"/>
<dbReference type="RefSeq" id="WP_119821204.1">
    <property type="nucleotide sequence ID" value="NZ_CP025066.1"/>
</dbReference>
<feature type="region of interest" description="Disordered" evidence="1">
    <location>
        <begin position="53"/>
        <end position="79"/>
    </location>
</feature>
<sequence>MTPLVTGETDRRRCLECGAHVPTDFRRVYGDEHDRAHRCPECDTWVRLFEGSAAGKSVSTPDARESPGRHGAETARWSE</sequence>
<evidence type="ECO:0000313" key="3">
    <source>
        <dbReference type="Proteomes" id="UP000263012"/>
    </source>
</evidence>
<dbReference type="EMBL" id="CP025066">
    <property type="protein sequence ID" value="AUX10674.1"/>
    <property type="molecule type" value="Genomic_DNA"/>
</dbReference>
<dbReference type="Proteomes" id="UP000263012">
    <property type="component" value="Chromosome"/>
</dbReference>
<dbReference type="KEGG" id="hdf:AArcSl_3067"/>
<keyword evidence="3" id="KW-1185">Reference proteome</keyword>
<dbReference type="InterPro" id="IPR055985">
    <property type="entry name" value="DUF7563"/>
</dbReference>
<dbReference type="OrthoDB" id="189700at2157"/>
<accession>A0A343TNK2</accession>
<name>A0A343TNK2_9EURY</name>
<gene>
    <name evidence="2" type="ORF">AArcSl_3067</name>
</gene>
<dbReference type="Pfam" id="PF24444">
    <property type="entry name" value="DUF7563"/>
    <property type="match status" value="1"/>
</dbReference>
<reference evidence="3" key="1">
    <citation type="submission" date="2017-11" db="EMBL/GenBank/DDBJ databases">
        <title>Phenotypic and genomic properties of facultatively anaerobic sulfur-reducing natronoarchaea from hypersaline soda lakes.</title>
        <authorList>
            <person name="Sorokin D.Y."/>
            <person name="Kublanov I.V."/>
            <person name="Roman P."/>
            <person name="Sinninghe Damste J.S."/>
            <person name="Golyshin P.N."/>
            <person name="Rojo D."/>
            <person name="Ciordia S."/>
            <person name="Mena M.D.C."/>
            <person name="Ferrer M."/>
            <person name="Messina E."/>
            <person name="Smedile F."/>
            <person name="La Spada G."/>
            <person name="La Cono V."/>
            <person name="Yakimov M.M."/>
        </authorList>
    </citation>
    <scope>NUCLEOTIDE SEQUENCE [LARGE SCALE GENOMIC DNA]</scope>
    <source>
        <strain evidence="3">AArc-Sl</strain>
    </source>
</reference>